<evidence type="ECO:0000313" key="5">
    <source>
        <dbReference type="Proteomes" id="UP001107960"/>
    </source>
</evidence>
<keyword evidence="1" id="KW-0732">Signal</keyword>
<evidence type="ECO:0000256" key="1">
    <source>
        <dbReference type="SAM" id="SignalP"/>
    </source>
</evidence>
<sequence length="229" mass="26771">MMKSLTNLAIVFLFSSLSFAQNVSILKDSICVSHDCFELQELKINTKNTEAYKKIQKSFDVFNGFLFDIPEKRLQAKKDTLKSLISKNSLRESQYGFEKYEILFDKKGLLNLSMKIQSYGSPWENTKYYFFDINNNTQIGDNLFINKKKLLFLCKKKIKNEEGQSFNMKSLSQYKLNTNSKGKVIGISIIFYDEENGTNSGYPQYLALFKWKEIEKFISQKYRNSLLQD</sequence>
<proteinExistence type="predicted"/>
<comment type="caution">
    <text evidence="3">The sequence shown here is derived from an EMBL/GenBank/DDBJ whole genome shotgun (WGS) entry which is preliminary data.</text>
</comment>
<evidence type="ECO:0000313" key="4">
    <source>
        <dbReference type="Proteomes" id="UP000603715"/>
    </source>
</evidence>
<evidence type="ECO:0000313" key="2">
    <source>
        <dbReference type="EMBL" id="MBD3906713.1"/>
    </source>
</evidence>
<reference evidence="4" key="2">
    <citation type="submission" date="2023-07" db="EMBL/GenBank/DDBJ databases">
        <title>Description of novel Chryseobacterium sp. strain C-2.</title>
        <authorList>
            <person name="Saticioglu I.B."/>
        </authorList>
    </citation>
    <scope>NUCLEOTIDE SEQUENCE [LARGE SCALE GENOMIC DNA]</scope>
    <source>
        <strain evidence="4">C-2</strain>
    </source>
</reference>
<dbReference type="Proteomes" id="UP000603715">
    <property type="component" value="Unassembled WGS sequence"/>
</dbReference>
<dbReference type="Proteomes" id="UP001107960">
    <property type="component" value="Unassembled WGS sequence"/>
</dbReference>
<dbReference type="EMBL" id="JAJJML010000001">
    <property type="protein sequence ID" value="MCC9036623.1"/>
    <property type="molecule type" value="Genomic_DNA"/>
</dbReference>
<protein>
    <recommendedName>
        <fullName evidence="6">GLPGLI family protein</fullName>
    </recommendedName>
</protein>
<gene>
    <name evidence="2" type="ORF">IEW27_19195</name>
    <name evidence="3" type="ORF">LNP80_20675</name>
</gene>
<evidence type="ECO:0008006" key="6">
    <source>
        <dbReference type="Google" id="ProtNLM"/>
    </source>
</evidence>
<reference evidence="3" key="1">
    <citation type="submission" date="2021-11" db="EMBL/GenBank/DDBJ databases">
        <title>Description of novel Chryseobacterium species.</title>
        <authorList>
            <person name="Saticioglu I.B."/>
            <person name="Ay H."/>
            <person name="Altun S."/>
            <person name="Duman M."/>
        </authorList>
    </citation>
    <scope>NUCLEOTIDE SEQUENCE</scope>
    <source>
        <strain evidence="3">C-39</strain>
    </source>
</reference>
<feature type="signal peptide" evidence="1">
    <location>
        <begin position="1"/>
        <end position="20"/>
    </location>
</feature>
<name>A0A9Q3YTK5_9FLAO</name>
<dbReference type="EMBL" id="JACXXP010000039">
    <property type="protein sequence ID" value="MBD3906713.1"/>
    <property type="molecule type" value="Genomic_DNA"/>
</dbReference>
<accession>A0A9Q3YTK5</accession>
<keyword evidence="4" id="KW-1185">Reference proteome</keyword>
<organism evidence="3 5">
    <name type="scientific">Chryseobacterium muglaense</name>
    <dbReference type="NCBI Taxonomy" id="2893752"/>
    <lineage>
        <taxon>Bacteria</taxon>
        <taxon>Pseudomonadati</taxon>
        <taxon>Bacteroidota</taxon>
        <taxon>Flavobacteriia</taxon>
        <taxon>Flavobacteriales</taxon>
        <taxon>Weeksellaceae</taxon>
        <taxon>Chryseobacterium group</taxon>
        <taxon>Chryseobacterium</taxon>
    </lineage>
</organism>
<feature type="chain" id="PRO_5040486599" description="GLPGLI family protein" evidence="1">
    <location>
        <begin position="21"/>
        <end position="229"/>
    </location>
</feature>
<evidence type="ECO:0000313" key="3">
    <source>
        <dbReference type="EMBL" id="MCC9036623.1"/>
    </source>
</evidence>
<reference evidence="2" key="3">
    <citation type="submission" date="2024-05" db="EMBL/GenBank/DDBJ databases">
        <title>Description of novel Chryseobacterium sp. strain C-2.</title>
        <authorList>
            <person name="Saticioglu I.B."/>
        </authorList>
    </citation>
    <scope>NUCLEOTIDE SEQUENCE</scope>
    <source>
        <strain evidence="2">C-2</strain>
    </source>
</reference>
<dbReference type="RefSeq" id="WP_191181110.1">
    <property type="nucleotide sequence ID" value="NZ_JACXXP010000039.1"/>
</dbReference>
<dbReference type="AlphaFoldDB" id="A0A9Q3YTK5"/>